<evidence type="ECO:0000313" key="2">
    <source>
        <dbReference type="Proteomes" id="UP000093432"/>
    </source>
</evidence>
<sequence>MKATGFQDSIKNNLETNKNKMKQLHNIFNLHSELFGQEPAGGLCILGSEIVDERCLYTWVS</sequence>
<gene>
    <name evidence="1" type="ORF">BBI00_19525</name>
</gene>
<dbReference type="Proteomes" id="UP000093432">
    <property type="component" value="Unassembled WGS sequence"/>
</dbReference>
<dbReference type="EMBL" id="MAYG01000023">
    <property type="protein sequence ID" value="OCA70050.1"/>
    <property type="molecule type" value="Genomic_DNA"/>
</dbReference>
<proteinExistence type="predicted"/>
<dbReference type="AlphaFoldDB" id="A0A1B8ZEM0"/>
<reference evidence="2" key="1">
    <citation type="submission" date="2016-07" db="EMBL/GenBank/DDBJ databases">
        <authorList>
            <person name="Florea S."/>
            <person name="Webb J.S."/>
            <person name="Jaromczyk J."/>
            <person name="Schardl C.L."/>
        </authorList>
    </citation>
    <scope>NUCLEOTIDE SEQUENCE [LARGE SCALE GENOMIC DNA]</scope>
    <source>
        <strain evidence="2">CC-VM-7</strain>
    </source>
</reference>
<organism evidence="1 2">
    <name type="scientific">Chryseobacterium arthrosphaerae</name>
    <dbReference type="NCBI Taxonomy" id="651561"/>
    <lineage>
        <taxon>Bacteria</taxon>
        <taxon>Pseudomonadati</taxon>
        <taxon>Bacteroidota</taxon>
        <taxon>Flavobacteriia</taxon>
        <taxon>Flavobacteriales</taxon>
        <taxon>Weeksellaceae</taxon>
        <taxon>Chryseobacterium group</taxon>
        <taxon>Chryseobacterium</taxon>
    </lineage>
</organism>
<name>A0A1B8ZEM0_9FLAO</name>
<comment type="caution">
    <text evidence="1">The sequence shown here is derived from an EMBL/GenBank/DDBJ whole genome shotgun (WGS) entry which is preliminary data.</text>
</comment>
<protein>
    <submittedName>
        <fullName evidence="1">Uncharacterized protein</fullName>
    </submittedName>
</protein>
<accession>A0A1B8ZEM0</accession>
<evidence type="ECO:0000313" key="1">
    <source>
        <dbReference type="EMBL" id="OCA70050.1"/>
    </source>
</evidence>